<dbReference type="PANTHER" id="PTHR42688">
    <property type="entry name" value="CONSERVED PROTEIN"/>
    <property type="match status" value="1"/>
</dbReference>
<feature type="transmembrane region" description="Helical" evidence="6">
    <location>
        <begin position="53"/>
        <end position="74"/>
    </location>
</feature>
<keyword evidence="2" id="KW-1003">Cell membrane</keyword>
<reference evidence="9" key="1">
    <citation type="journal article" date="2013" name="Stand. Genomic Sci.">
        <title>Genome sequence of the thermophilic fresh-water bacterium Spirochaeta caldaria type strain (H1(T)), reclassification of Spirochaeta caldaria, Spirochaeta stenostrepta, and Spirochaeta zuelzerae in the genus Treponema as Treponema caldaria comb. nov., Treponema stenostrepta comb. nov., and Treponema zuelzerae comb. nov., and emendation of the genus Treponema.</title>
        <authorList>
            <person name="Abt B."/>
            <person name="Goker M."/>
            <person name="Scheuner C."/>
            <person name="Han C."/>
            <person name="Lu M."/>
            <person name="Misra M."/>
            <person name="Lapidus A."/>
            <person name="Nolan M."/>
            <person name="Lucas S."/>
            <person name="Hammon N."/>
            <person name="Deshpande S."/>
            <person name="Cheng J.F."/>
            <person name="Tapia R."/>
            <person name="Goodwin L.A."/>
            <person name="Pitluck S."/>
            <person name="Liolios K."/>
            <person name="Pagani I."/>
            <person name="Ivanova N."/>
            <person name="Mavromatis K."/>
            <person name="Mikhailova N."/>
            <person name="Huntemann M."/>
            <person name="Pati A."/>
            <person name="Chen A."/>
            <person name="Palaniappan K."/>
            <person name="Land M."/>
            <person name="Hauser L."/>
            <person name="Jeffries C.D."/>
            <person name="Rohde M."/>
            <person name="Spring S."/>
            <person name="Gronow S."/>
            <person name="Detter J.C."/>
            <person name="Bristow J."/>
            <person name="Eisen J.A."/>
            <person name="Markowitz V."/>
            <person name="Hugenholtz P."/>
            <person name="Kyrpides N.C."/>
            <person name="Woyke T."/>
            <person name="Klenk H.P."/>
        </authorList>
    </citation>
    <scope>NUCLEOTIDE SEQUENCE</scope>
    <source>
        <strain evidence="9">ATCC 51460 / DSM 7334 / H1</strain>
    </source>
</reference>
<evidence type="ECO:0000256" key="2">
    <source>
        <dbReference type="ARBA" id="ARBA00022475"/>
    </source>
</evidence>
<keyword evidence="5 6" id="KW-0472">Membrane</keyword>
<dbReference type="InterPro" id="IPR011701">
    <property type="entry name" value="MFS"/>
</dbReference>
<feature type="transmembrane region" description="Helical" evidence="6">
    <location>
        <begin position="260"/>
        <end position="277"/>
    </location>
</feature>
<feature type="transmembrane region" description="Helical" evidence="6">
    <location>
        <begin position="179"/>
        <end position="197"/>
    </location>
</feature>
<feature type="domain" description="Major facilitator superfamily (MFS) profile" evidence="7">
    <location>
        <begin position="20"/>
        <end position="396"/>
    </location>
</feature>
<feature type="transmembrane region" description="Helical" evidence="6">
    <location>
        <begin position="86"/>
        <end position="119"/>
    </location>
</feature>
<gene>
    <name evidence="8" type="ordered locus">Spica_2305</name>
</gene>
<dbReference type="CDD" id="cd17370">
    <property type="entry name" value="MFS_MJ1317_like"/>
    <property type="match status" value="1"/>
</dbReference>
<keyword evidence="9" id="KW-1185">Reference proteome</keyword>
<organism evidence="8 9">
    <name type="scientific">Gracilinema caldarium (strain ATCC 51460 / DSM 7334 / H1)</name>
    <name type="common">Treponema caldarium</name>
    <dbReference type="NCBI Taxonomy" id="744872"/>
    <lineage>
        <taxon>Bacteria</taxon>
        <taxon>Pseudomonadati</taxon>
        <taxon>Spirochaetota</taxon>
        <taxon>Spirochaetia</taxon>
        <taxon>Spirochaetales</taxon>
        <taxon>Breznakiellaceae</taxon>
        <taxon>Gracilinema</taxon>
    </lineage>
</organism>
<dbReference type="OrthoDB" id="9803985at2"/>
<protein>
    <submittedName>
        <fullName evidence="8">Major facilitator superfamily MFS_1</fullName>
    </submittedName>
</protein>
<dbReference type="InterPro" id="IPR036259">
    <property type="entry name" value="MFS_trans_sf"/>
</dbReference>
<feature type="transmembrane region" description="Helical" evidence="6">
    <location>
        <begin position="374"/>
        <end position="394"/>
    </location>
</feature>
<evidence type="ECO:0000259" key="7">
    <source>
        <dbReference type="PROSITE" id="PS50850"/>
    </source>
</evidence>
<comment type="subcellular location">
    <subcellularLocation>
        <location evidence="1">Cell membrane</location>
        <topology evidence="1">Multi-pass membrane protein</topology>
    </subcellularLocation>
</comment>
<evidence type="ECO:0000256" key="6">
    <source>
        <dbReference type="SAM" id="Phobius"/>
    </source>
</evidence>
<dbReference type="RefSeq" id="WP_013969698.1">
    <property type="nucleotide sequence ID" value="NC_015732.1"/>
</dbReference>
<feature type="transmembrane region" description="Helical" evidence="6">
    <location>
        <begin position="345"/>
        <end position="368"/>
    </location>
</feature>
<evidence type="ECO:0000313" key="9">
    <source>
        <dbReference type="Proteomes" id="UP000000503"/>
    </source>
</evidence>
<dbReference type="Gene3D" id="1.20.1250.20">
    <property type="entry name" value="MFS general substrate transporter like domains"/>
    <property type="match status" value="2"/>
</dbReference>
<proteinExistence type="predicted"/>
<dbReference type="KEGG" id="scd:Spica_2305"/>
<dbReference type="InterPro" id="IPR020846">
    <property type="entry name" value="MFS_dom"/>
</dbReference>
<feature type="transmembrane region" description="Helical" evidence="6">
    <location>
        <begin position="310"/>
        <end position="333"/>
    </location>
</feature>
<dbReference type="InterPro" id="IPR052425">
    <property type="entry name" value="Uncharacterized_MFS-type"/>
</dbReference>
<dbReference type="EMBL" id="CP002868">
    <property type="protein sequence ID" value="AEJ20417.1"/>
    <property type="molecule type" value="Genomic_DNA"/>
</dbReference>
<sequence length="402" mass="43095">MAKAKNPDDKKLSSSLSAAYLFIVLFGVVSLFSDMTHEGARSITGPFLSSLGLSAAAVATIAGFGEFVGYALRFASGYLSDKTKRYWLVTGVGYTVNLLSVPLLALAGSWQIAALLMILERAGRAIRNPARDGMLSHATSETGHGKGFGLHEALDQIGATTGPLIITVVLAAGGTMQHAFSFLLIPALTALIILMATRIRYPHPQALETAQKENLRGAHFPKAFWFYLIAASLVAVGFVDYTLLAYHFQKGDLMKPSTIAIYYGIAMGTDAVFALIFGSLYDKIGIRALVISTALSLFFPVFGFQHNGTLALIGVMLWGVGMGAQESIMRAAIAHFASKDKRATAYGFFNMVYGFSWFAGSALFGVLYDISIPWAIVFSVVMQAISIPFFFISARAGASKAV</sequence>
<keyword evidence="3 6" id="KW-0812">Transmembrane</keyword>
<dbReference type="SUPFAM" id="SSF103473">
    <property type="entry name" value="MFS general substrate transporter"/>
    <property type="match status" value="1"/>
</dbReference>
<dbReference type="PROSITE" id="PS50850">
    <property type="entry name" value="MFS"/>
    <property type="match status" value="1"/>
</dbReference>
<feature type="transmembrane region" description="Helical" evidence="6">
    <location>
        <begin position="224"/>
        <end position="248"/>
    </location>
</feature>
<evidence type="ECO:0000256" key="4">
    <source>
        <dbReference type="ARBA" id="ARBA00022989"/>
    </source>
</evidence>
<dbReference type="Proteomes" id="UP000000503">
    <property type="component" value="Chromosome"/>
</dbReference>
<dbReference type="eggNOG" id="COG2211">
    <property type="taxonomic scope" value="Bacteria"/>
</dbReference>
<dbReference type="PANTHER" id="PTHR42688:SF1">
    <property type="entry name" value="BLR5212 PROTEIN"/>
    <property type="match status" value="1"/>
</dbReference>
<dbReference type="GO" id="GO:0005886">
    <property type="term" value="C:plasma membrane"/>
    <property type="evidence" value="ECO:0007669"/>
    <property type="project" value="UniProtKB-SubCell"/>
</dbReference>
<dbReference type="HOGENOM" id="CLU_040020_2_0_12"/>
<keyword evidence="4 6" id="KW-1133">Transmembrane helix</keyword>
<feature type="transmembrane region" description="Helical" evidence="6">
    <location>
        <begin position="12"/>
        <end position="33"/>
    </location>
</feature>
<evidence type="ECO:0000256" key="5">
    <source>
        <dbReference type="ARBA" id="ARBA00023136"/>
    </source>
</evidence>
<evidence type="ECO:0000256" key="1">
    <source>
        <dbReference type="ARBA" id="ARBA00004651"/>
    </source>
</evidence>
<accession>F8F391</accession>
<name>F8F391_GRAC1</name>
<evidence type="ECO:0000313" key="8">
    <source>
        <dbReference type="EMBL" id="AEJ20417.1"/>
    </source>
</evidence>
<dbReference type="GO" id="GO:0022857">
    <property type="term" value="F:transmembrane transporter activity"/>
    <property type="evidence" value="ECO:0007669"/>
    <property type="project" value="InterPro"/>
</dbReference>
<dbReference type="Pfam" id="PF07690">
    <property type="entry name" value="MFS_1"/>
    <property type="match status" value="1"/>
</dbReference>
<dbReference type="AlphaFoldDB" id="F8F391"/>
<evidence type="ECO:0000256" key="3">
    <source>
        <dbReference type="ARBA" id="ARBA00022692"/>
    </source>
</evidence>